<comment type="caution">
    <text evidence="7">The sequence shown here is derived from an EMBL/GenBank/DDBJ whole genome shotgun (WGS) entry which is preliminary data.</text>
</comment>
<feature type="transmembrane region" description="Helical" evidence="6">
    <location>
        <begin position="115"/>
        <end position="141"/>
    </location>
</feature>
<dbReference type="PANTHER" id="PTHR39087:SF2">
    <property type="entry name" value="UPF0104 MEMBRANE PROTEIN MJ1595"/>
    <property type="match status" value="1"/>
</dbReference>
<evidence type="ECO:0000313" key="8">
    <source>
        <dbReference type="Proteomes" id="UP000674234"/>
    </source>
</evidence>
<dbReference type="RefSeq" id="WP_210157774.1">
    <property type="nucleotide sequence ID" value="NZ_JAFCNB010000012.1"/>
</dbReference>
<feature type="transmembrane region" description="Helical" evidence="6">
    <location>
        <begin position="288"/>
        <end position="306"/>
    </location>
</feature>
<dbReference type="Pfam" id="PF03706">
    <property type="entry name" value="LPG_synthase_TM"/>
    <property type="match status" value="1"/>
</dbReference>
<evidence type="ECO:0000256" key="1">
    <source>
        <dbReference type="ARBA" id="ARBA00004651"/>
    </source>
</evidence>
<evidence type="ECO:0000256" key="6">
    <source>
        <dbReference type="SAM" id="Phobius"/>
    </source>
</evidence>
<feature type="transmembrane region" description="Helical" evidence="6">
    <location>
        <begin position="42"/>
        <end position="61"/>
    </location>
</feature>
<protein>
    <submittedName>
        <fullName evidence="7">UPF0104 family protein</fullName>
    </submittedName>
</protein>
<keyword evidence="3 6" id="KW-0812">Transmembrane</keyword>
<evidence type="ECO:0000256" key="5">
    <source>
        <dbReference type="ARBA" id="ARBA00023136"/>
    </source>
</evidence>
<dbReference type="GO" id="GO:0005886">
    <property type="term" value="C:plasma membrane"/>
    <property type="evidence" value="ECO:0007669"/>
    <property type="project" value="UniProtKB-SubCell"/>
</dbReference>
<feature type="transmembrane region" description="Helical" evidence="6">
    <location>
        <begin position="318"/>
        <end position="339"/>
    </location>
</feature>
<reference evidence="7" key="1">
    <citation type="submission" date="2021-02" db="EMBL/GenBank/DDBJ databases">
        <title>Draft genome sequence of Microbispora sp. RL4-1S isolated from rice leaves in Thailand.</title>
        <authorList>
            <person name="Muangham S."/>
            <person name="Duangmal K."/>
        </authorList>
    </citation>
    <scope>NUCLEOTIDE SEQUENCE</scope>
    <source>
        <strain evidence="7">RL4-1S</strain>
    </source>
</reference>
<keyword evidence="2" id="KW-1003">Cell membrane</keyword>
<keyword evidence="4 6" id="KW-1133">Transmembrane helix</keyword>
<dbReference type="EMBL" id="JAFCNB010000012">
    <property type="protein sequence ID" value="MBP2706493.1"/>
    <property type="molecule type" value="Genomic_DNA"/>
</dbReference>
<comment type="subcellular location">
    <subcellularLocation>
        <location evidence="1">Cell membrane</location>
        <topology evidence="1">Multi-pass membrane protein</topology>
    </subcellularLocation>
</comment>
<gene>
    <name evidence="7" type="ORF">JOL79_22040</name>
</gene>
<feature type="transmembrane region" description="Helical" evidence="6">
    <location>
        <begin position="262"/>
        <end position="282"/>
    </location>
</feature>
<dbReference type="InterPro" id="IPR022791">
    <property type="entry name" value="L-PG_synthase/AglD"/>
</dbReference>
<evidence type="ECO:0000256" key="3">
    <source>
        <dbReference type="ARBA" id="ARBA00022692"/>
    </source>
</evidence>
<feature type="transmembrane region" description="Helical" evidence="6">
    <location>
        <begin position="147"/>
        <end position="167"/>
    </location>
</feature>
<evidence type="ECO:0000256" key="4">
    <source>
        <dbReference type="ARBA" id="ARBA00022989"/>
    </source>
</evidence>
<keyword evidence="5 6" id="KW-0472">Membrane</keyword>
<dbReference type="PANTHER" id="PTHR39087">
    <property type="entry name" value="UPF0104 MEMBRANE PROTEIN MJ1595"/>
    <property type="match status" value="1"/>
</dbReference>
<proteinExistence type="predicted"/>
<dbReference type="AlphaFoldDB" id="A0A940WK78"/>
<dbReference type="NCBIfam" id="TIGR00374">
    <property type="entry name" value="flippase-like domain"/>
    <property type="match status" value="1"/>
</dbReference>
<evidence type="ECO:0000256" key="2">
    <source>
        <dbReference type="ARBA" id="ARBA00022475"/>
    </source>
</evidence>
<keyword evidence="8" id="KW-1185">Reference proteome</keyword>
<evidence type="ECO:0000313" key="7">
    <source>
        <dbReference type="EMBL" id="MBP2706493.1"/>
    </source>
</evidence>
<dbReference type="Proteomes" id="UP000674234">
    <property type="component" value="Unassembled WGS sequence"/>
</dbReference>
<name>A0A940WK78_9ACTN</name>
<accession>A0A940WK78</accession>
<organism evidence="7 8">
    <name type="scientific">Microbispora oryzae</name>
    <dbReference type="NCBI Taxonomy" id="2806554"/>
    <lineage>
        <taxon>Bacteria</taxon>
        <taxon>Bacillati</taxon>
        <taxon>Actinomycetota</taxon>
        <taxon>Actinomycetes</taxon>
        <taxon>Streptosporangiales</taxon>
        <taxon>Streptosporangiaceae</taxon>
        <taxon>Microbispora</taxon>
    </lineage>
</organism>
<sequence length="347" mass="35753">MSSRLRWVPVAGAAGLAVFVLRDRLPDGSAVAQALTGLDLGWLGVAALAQWISMAMFARLVRRVLVVGGTRLPLPRAVALTYARTALSNSLPAGSVLSLAYVTRQLSRAGAAKPLIAATLVLSGVYSSATFVLLGLVALLAEPAARPFTAAVLALLVALPLIVWAVARPRFRSVRAWLTARVPAVMTQLEAAFAAVRPGGRDRLALVTLALGNWVLDMACLAAVCAASGVEVGAPTVLLGYVAAKGAGMLALIPGGLGAAELGLGATLVAAGVAGGAATAVVLLYRLISFWAVLLVGWICWVLLLDSVRARLAGGGRVLLSVLLRLAAAMEPAAGLYGFRLNTFRRP</sequence>